<evidence type="ECO:0000313" key="3">
    <source>
        <dbReference type="Proteomes" id="UP001138500"/>
    </source>
</evidence>
<dbReference type="Proteomes" id="UP001138500">
    <property type="component" value="Unassembled WGS sequence"/>
</dbReference>
<dbReference type="EMBL" id="RIBY02000824">
    <property type="protein sequence ID" value="KAH9836878.1"/>
    <property type="molecule type" value="Genomic_DNA"/>
</dbReference>
<evidence type="ECO:0000256" key="1">
    <source>
        <dbReference type="SAM" id="MobiDB-lite"/>
    </source>
</evidence>
<reference evidence="2 3" key="1">
    <citation type="journal article" date="2018" name="IMA Fungus">
        <title>IMA Genome-F 10: Nine draft genome sequences of Claviceps purpurea s.lat., including C. arundinis, C. humidiphila, and C. cf. spartinae, pseudomolecules for the pitch canker pathogen Fusarium circinatum, draft genome of Davidsoniella eucalypti, Grosmannia galeiformis, Quambalaria eucalypti, and Teratosphaeria destructans.</title>
        <authorList>
            <person name="Wingfield B.D."/>
            <person name="Liu M."/>
            <person name="Nguyen H.D."/>
            <person name="Lane F.A."/>
            <person name="Morgan S.W."/>
            <person name="De Vos L."/>
            <person name="Wilken P.M."/>
            <person name="Duong T.A."/>
            <person name="Aylward J."/>
            <person name="Coetzee M.P."/>
            <person name="Dadej K."/>
            <person name="De Beer Z.W."/>
            <person name="Findlay W."/>
            <person name="Havenga M."/>
            <person name="Kolarik M."/>
            <person name="Menzies J.G."/>
            <person name="Naidoo K."/>
            <person name="Pochopski O."/>
            <person name="Shoukouhi P."/>
            <person name="Santana Q.C."/>
            <person name="Seifert K.A."/>
            <person name="Soal N."/>
            <person name="Steenkamp E.T."/>
            <person name="Tatham C.T."/>
            <person name="van der Nest M.A."/>
            <person name="Wingfield M.J."/>
        </authorList>
    </citation>
    <scope>NUCLEOTIDE SEQUENCE [LARGE SCALE GENOMIC DNA]</scope>
    <source>
        <strain evidence="2">CMW44962</strain>
    </source>
</reference>
<name>A0A9W7SWA1_9PEZI</name>
<protein>
    <submittedName>
        <fullName evidence="2">Uncharacterized protein</fullName>
    </submittedName>
</protein>
<organism evidence="2 3">
    <name type="scientific">Teratosphaeria destructans</name>
    <dbReference type="NCBI Taxonomy" id="418781"/>
    <lineage>
        <taxon>Eukaryota</taxon>
        <taxon>Fungi</taxon>
        <taxon>Dikarya</taxon>
        <taxon>Ascomycota</taxon>
        <taxon>Pezizomycotina</taxon>
        <taxon>Dothideomycetes</taxon>
        <taxon>Dothideomycetidae</taxon>
        <taxon>Mycosphaerellales</taxon>
        <taxon>Teratosphaeriaceae</taxon>
        <taxon>Teratosphaeria</taxon>
    </lineage>
</organism>
<evidence type="ECO:0000313" key="2">
    <source>
        <dbReference type="EMBL" id="KAH9836878.1"/>
    </source>
</evidence>
<keyword evidence="3" id="KW-1185">Reference proteome</keyword>
<proteinExistence type="predicted"/>
<dbReference type="AlphaFoldDB" id="A0A9W7SWA1"/>
<reference evidence="2 3" key="2">
    <citation type="journal article" date="2021" name="Curr. Genet.">
        <title>Genetic response to nitrogen starvation in the aggressive Eucalyptus foliar pathogen Teratosphaeria destructans.</title>
        <authorList>
            <person name="Havenga M."/>
            <person name="Wingfield B.D."/>
            <person name="Wingfield M.J."/>
            <person name="Dreyer L.L."/>
            <person name="Roets F."/>
            <person name="Aylward J."/>
        </authorList>
    </citation>
    <scope>NUCLEOTIDE SEQUENCE [LARGE SCALE GENOMIC DNA]</scope>
    <source>
        <strain evidence="2">CMW44962</strain>
    </source>
</reference>
<feature type="region of interest" description="Disordered" evidence="1">
    <location>
        <begin position="29"/>
        <end position="73"/>
    </location>
</feature>
<sequence>MRFHVPARGYPDLILIDFGHACFVERRRRQSLASDDSGADSEGEGPQDDDDDDDDGPFGRAVSELRRGTREGRRPEEIHAALGAFLEVAAVMRERMYEELGGEMLEFFGGGREVVTDEELAGVVPVLKE</sequence>
<comment type="caution">
    <text evidence="2">The sequence shown here is derived from an EMBL/GenBank/DDBJ whole genome shotgun (WGS) entry which is preliminary data.</text>
</comment>
<feature type="compositionally biased region" description="Acidic residues" evidence="1">
    <location>
        <begin position="37"/>
        <end position="56"/>
    </location>
</feature>
<gene>
    <name evidence="2" type="ORF">Tdes44962_MAKER08445</name>
</gene>
<feature type="compositionally biased region" description="Basic and acidic residues" evidence="1">
    <location>
        <begin position="63"/>
        <end position="73"/>
    </location>
</feature>
<accession>A0A9W7SWA1</accession>